<dbReference type="Pfam" id="PF07969">
    <property type="entry name" value="Amidohydro_3"/>
    <property type="match status" value="1"/>
</dbReference>
<dbReference type="InterPro" id="IPR050378">
    <property type="entry name" value="Metallo-dep_Hydrolases_sf"/>
</dbReference>
<accession>A3K8Q4</accession>
<dbReference type="CDD" id="cd01297">
    <property type="entry name" value="D-aminoacylase"/>
    <property type="match status" value="1"/>
</dbReference>
<evidence type="ECO:0000259" key="1">
    <source>
        <dbReference type="Pfam" id="PF07969"/>
    </source>
</evidence>
<reference evidence="2 3" key="1">
    <citation type="submission" date="2006-06" db="EMBL/GenBank/DDBJ databases">
        <authorList>
            <person name="Moran M.A."/>
            <person name="Ferriera S."/>
            <person name="Johnson J."/>
            <person name="Kravitz S."/>
            <person name="Beeson K."/>
            <person name="Sutton G."/>
            <person name="Rogers Y.-H."/>
            <person name="Friedman R."/>
            <person name="Frazier M."/>
            <person name="Venter J.C."/>
        </authorList>
    </citation>
    <scope>NUCLEOTIDE SEQUENCE [LARGE SCALE GENOMIC DNA]</scope>
    <source>
        <strain evidence="2 3">E-37</strain>
    </source>
</reference>
<evidence type="ECO:0000313" key="2">
    <source>
        <dbReference type="EMBL" id="EBA06492.1"/>
    </source>
</evidence>
<dbReference type="eggNOG" id="COG3653">
    <property type="taxonomic scope" value="Bacteria"/>
</dbReference>
<dbReference type="PANTHER" id="PTHR11647">
    <property type="entry name" value="HYDRANTOINASE/DIHYDROPYRIMIDINASE FAMILY MEMBER"/>
    <property type="match status" value="1"/>
</dbReference>
<organism evidence="2 3">
    <name type="scientific">Sagittula stellata (strain ATCC 700073 / DSM 11524 / E-37)</name>
    <dbReference type="NCBI Taxonomy" id="388399"/>
    <lineage>
        <taxon>Bacteria</taxon>
        <taxon>Pseudomonadati</taxon>
        <taxon>Pseudomonadota</taxon>
        <taxon>Alphaproteobacteria</taxon>
        <taxon>Rhodobacterales</taxon>
        <taxon>Roseobacteraceae</taxon>
        <taxon>Sagittula</taxon>
    </lineage>
</organism>
<dbReference type="Gene3D" id="2.30.40.10">
    <property type="entry name" value="Urease, subunit C, domain 1"/>
    <property type="match status" value="1"/>
</dbReference>
<feature type="domain" description="Amidohydrolase 3" evidence="1">
    <location>
        <begin position="50"/>
        <end position="466"/>
    </location>
</feature>
<dbReference type="GO" id="GO:0016811">
    <property type="term" value="F:hydrolase activity, acting on carbon-nitrogen (but not peptide) bonds, in linear amides"/>
    <property type="evidence" value="ECO:0007669"/>
    <property type="project" value="InterPro"/>
</dbReference>
<dbReference type="Proteomes" id="UP000005713">
    <property type="component" value="Unassembled WGS sequence"/>
</dbReference>
<dbReference type="InterPro" id="IPR011059">
    <property type="entry name" value="Metal-dep_hydrolase_composite"/>
</dbReference>
<gene>
    <name evidence="2" type="ORF">SSE37_14854</name>
</gene>
<dbReference type="RefSeq" id="WP_005862505.1">
    <property type="nucleotide sequence ID" value="NZ_AAYA01000015.1"/>
</dbReference>
<dbReference type="Gene3D" id="3.30.1490.130">
    <property type="entry name" value="D-aminoacylase. Domain 3"/>
    <property type="match status" value="1"/>
</dbReference>
<dbReference type="EMBL" id="AAYA01000015">
    <property type="protein sequence ID" value="EBA06492.1"/>
    <property type="molecule type" value="Genomic_DNA"/>
</dbReference>
<evidence type="ECO:0000313" key="3">
    <source>
        <dbReference type="Proteomes" id="UP000005713"/>
    </source>
</evidence>
<protein>
    <submittedName>
        <fullName evidence="2">Amidohydrolase</fullName>
    </submittedName>
</protein>
<proteinExistence type="predicted"/>
<dbReference type="InterPro" id="IPR032466">
    <property type="entry name" value="Metal_Hydrolase"/>
</dbReference>
<keyword evidence="3" id="KW-1185">Reference proteome</keyword>
<dbReference type="Gene3D" id="3.20.20.140">
    <property type="entry name" value="Metal-dependent hydrolases"/>
    <property type="match status" value="1"/>
</dbReference>
<dbReference type="OrthoDB" id="9815027at2"/>
<sequence>MRGDYECDLLIRGASVFDGTGAAPVTCDVAVAEDRIVAVGAALTLSAHDEVQADGLALAPGFIDVHTHDDLAAMSLDTSLPKLSQGVTTVVTGNCGISLGPTPLGRRDTVVPPLDLIATKDEYRYATFGDFLSAVRGIGPALNVVPLVGHTVLRARAVDDLSGPATEEEVAAMRQDLVAALDQGAAGLSTGLAYPPAKAATTEEVLALVREVATAGALWTTHMRDERTGVVSAVAETIDIARRSGARTLISHHKCCGEAAFGLSRTTLAMIEDARRDITLDIDVYPYTASSTVLIESFARDSRRVTVSWSDPHPEMAGRDLSEIAEIWGIPEMEALDRLRPGGAIYHQMDDGDLERILAWPPSLVGSDGLPRDRRPHPRLWGAFPRVLGHYVRERSLLNLSTAIAKMTGQTAAVLGLHDRGRITEGAAADLVLFDPALIRDAASFEDPARPAEGIVSVYLNGKLAYRPDAPGTTPCGTLLSRAP</sequence>
<comment type="caution">
    <text evidence="2">The sequence shown here is derived from an EMBL/GenBank/DDBJ whole genome shotgun (WGS) entry which is preliminary data.</text>
</comment>
<dbReference type="InterPro" id="IPR013108">
    <property type="entry name" value="Amidohydro_3"/>
</dbReference>
<dbReference type="InterPro" id="IPR023100">
    <property type="entry name" value="D-aminoacylase_insert_dom_sf"/>
</dbReference>
<dbReference type="AlphaFoldDB" id="A3K8Q4"/>
<name>A3K8Q4_SAGS3</name>
<dbReference type="SUPFAM" id="SSF51556">
    <property type="entry name" value="Metallo-dependent hydrolases"/>
    <property type="match status" value="1"/>
</dbReference>
<dbReference type="SUPFAM" id="SSF51338">
    <property type="entry name" value="Composite domain of metallo-dependent hydrolases"/>
    <property type="match status" value="1"/>
</dbReference>
<dbReference type="PANTHER" id="PTHR11647:SF1">
    <property type="entry name" value="COLLAPSIN RESPONSE MEDIATOR PROTEIN"/>
    <property type="match status" value="1"/>
</dbReference>
<keyword evidence="2" id="KW-0378">Hydrolase</keyword>